<dbReference type="Proteomes" id="UP001583280">
    <property type="component" value="Unassembled WGS sequence"/>
</dbReference>
<evidence type="ECO:0000256" key="1">
    <source>
        <dbReference type="SAM" id="MobiDB-lite"/>
    </source>
</evidence>
<gene>
    <name evidence="2" type="ORF">Cpir12675_000993</name>
</gene>
<feature type="compositionally biased region" description="Polar residues" evidence="1">
    <location>
        <begin position="8"/>
        <end position="23"/>
    </location>
</feature>
<accession>A0ABR3ZIC9</accession>
<feature type="region of interest" description="Disordered" evidence="1">
    <location>
        <begin position="1"/>
        <end position="34"/>
    </location>
</feature>
<keyword evidence="3" id="KW-1185">Reference proteome</keyword>
<reference evidence="2 3" key="1">
    <citation type="journal article" date="2024" name="IMA Fungus">
        <title>IMA Genome - F19 : A genome assembly and annotation guide to empower mycologists, including annotated draft genome sequences of Ceratocystis pirilliformis, Diaporthe australafricana, Fusarium ophioides, Paecilomyces lecythidis, and Sporothrix stenoceras.</title>
        <authorList>
            <person name="Aylward J."/>
            <person name="Wilson A.M."/>
            <person name="Visagie C.M."/>
            <person name="Spraker J."/>
            <person name="Barnes I."/>
            <person name="Buitendag C."/>
            <person name="Ceriani C."/>
            <person name="Del Mar Angel L."/>
            <person name="du Plessis D."/>
            <person name="Fuchs T."/>
            <person name="Gasser K."/>
            <person name="Kramer D."/>
            <person name="Li W."/>
            <person name="Munsamy K."/>
            <person name="Piso A."/>
            <person name="Price J.L."/>
            <person name="Sonnekus B."/>
            <person name="Thomas C."/>
            <person name="van der Nest A."/>
            <person name="van Dijk A."/>
            <person name="van Heerden A."/>
            <person name="van Vuuren N."/>
            <person name="Yilmaz N."/>
            <person name="Duong T.A."/>
            <person name="van der Merwe N.A."/>
            <person name="Wingfield M.J."/>
            <person name="Wingfield B.D."/>
        </authorList>
    </citation>
    <scope>NUCLEOTIDE SEQUENCE [LARGE SCALE GENOMIC DNA]</scope>
    <source>
        <strain evidence="2 3">CMW 12675</strain>
    </source>
</reference>
<evidence type="ECO:0000313" key="2">
    <source>
        <dbReference type="EMBL" id="KAL1900411.1"/>
    </source>
</evidence>
<sequence length="155" mass="16552">MMHPAEPASSNSVSTTAGVTCPSQYGMGGSFQASDNNSVEFPALTFTSCQALGENISISGPVVAEPQPQSSRQKDESSNSGEPVSAVVDQLAAQFPKVETVDIDGSVNRPFKKLYRELDAGKSPGEAKRSMNALLLYRKAYQELSRAINGQKDHQ</sequence>
<proteinExistence type="predicted"/>
<evidence type="ECO:0000313" key="3">
    <source>
        <dbReference type="Proteomes" id="UP001583280"/>
    </source>
</evidence>
<organism evidence="2 3">
    <name type="scientific">Ceratocystis pirilliformis</name>
    <dbReference type="NCBI Taxonomy" id="259994"/>
    <lineage>
        <taxon>Eukaryota</taxon>
        <taxon>Fungi</taxon>
        <taxon>Dikarya</taxon>
        <taxon>Ascomycota</taxon>
        <taxon>Pezizomycotina</taxon>
        <taxon>Sordariomycetes</taxon>
        <taxon>Hypocreomycetidae</taxon>
        <taxon>Microascales</taxon>
        <taxon>Ceratocystidaceae</taxon>
        <taxon>Ceratocystis</taxon>
    </lineage>
</organism>
<name>A0ABR3ZIC9_9PEZI</name>
<comment type="caution">
    <text evidence="2">The sequence shown here is derived from an EMBL/GenBank/DDBJ whole genome shotgun (WGS) entry which is preliminary data.</text>
</comment>
<feature type="region of interest" description="Disordered" evidence="1">
    <location>
        <begin position="60"/>
        <end position="87"/>
    </location>
</feature>
<dbReference type="EMBL" id="JAWDJO010000013">
    <property type="protein sequence ID" value="KAL1900411.1"/>
    <property type="molecule type" value="Genomic_DNA"/>
</dbReference>
<protein>
    <submittedName>
        <fullName evidence="2">Uncharacterized protein</fullName>
    </submittedName>
</protein>